<dbReference type="GO" id="GO:0003676">
    <property type="term" value="F:nucleic acid binding"/>
    <property type="evidence" value="ECO:0007669"/>
    <property type="project" value="InterPro"/>
</dbReference>
<dbReference type="GO" id="GO:0004523">
    <property type="term" value="F:RNA-DNA hybrid ribonuclease activity"/>
    <property type="evidence" value="ECO:0007669"/>
    <property type="project" value="InterPro"/>
</dbReference>
<dbReference type="Proteomes" id="UP000583929">
    <property type="component" value="Unassembled WGS sequence"/>
</dbReference>
<dbReference type="InterPro" id="IPR044730">
    <property type="entry name" value="RNase_H-like_dom_plant"/>
</dbReference>
<dbReference type="AlphaFoldDB" id="A0A7J6EDJ8"/>
<feature type="domain" description="RNase H type-1" evidence="1">
    <location>
        <begin position="306"/>
        <end position="381"/>
    </location>
</feature>
<dbReference type="EMBL" id="JAATIQ010000428">
    <property type="protein sequence ID" value="KAF4356523.1"/>
    <property type="molecule type" value="Genomic_DNA"/>
</dbReference>
<sequence length="381" mass="42064">MFLQNIYLFLFPGRISRGKPAVNWYLFSLHPKIIIADLLRIQTVYADFEEMAQRPFLSSRCPFFSRYSVPLFASLIVYLNTCLQCHPTPSFSPSSTKSFIPSFLVLMASSSRNPTPLTALDDEESLIHDFDHISIHSPTDSNSFSSHPATASVTFTQPAISTPPPAAHISIPPPIMTDSVTTRVDKGKAIASSPPCLPPHSCGSKGVISVNHTPHLPLPFPLEPGGLYASNCPSWRFCSKSGVPNNVEEFVYNYLQDYNEVQQSNLAGQSGSVSTQISHHSPLLLVDDFQEDSPSLFIDAVLDHKNDASTPIFAEGQALLQGLLWCIDSQLQPKFIFSDCLNLVSKVNGDWQDLSALSGLVSRIRLLFSNFPEASLQYFPR</sequence>
<dbReference type="InterPro" id="IPR002156">
    <property type="entry name" value="RNaseH_domain"/>
</dbReference>
<reference evidence="2 3" key="1">
    <citation type="journal article" date="2020" name="bioRxiv">
        <title>Sequence and annotation of 42 cannabis genomes reveals extensive copy number variation in cannabinoid synthesis and pathogen resistance genes.</title>
        <authorList>
            <person name="Mckernan K.J."/>
            <person name="Helbert Y."/>
            <person name="Kane L.T."/>
            <person name="Ebling H."/>
            <person name="Zhang L."/>
            <person name="Liu B."/>
            <person name="Eaton Z."/>
            <person name="Mclaughlin S."/>
            <person name="Kingan S."/>
            <person name="Baybayan P."/>
            <person name="Concepcion G."/>
            <person name="Jordan M."/>
            <person name="Riva A."/>
            <person name="Barbazuk W."/>
            <person name="Harkins T."/>
        </authorList>
    </citation>
    <scope>NUCLEOTIDE SEQUENCE [LARGE SCALE GENOMIC DNA]</scope>
    <source>
        <strain evidence="3">cv. Jamaican Lion 4</strain>
        <tissue evidence="2">Leaf</tissue>
    </source>
</reference>
<evidence type="ECO:0000313" key="2">
    <source>
        <dbReference type="EMBL" id="KAF4356523.1"/>
    </source>
</evidence>
<dbReference type="CDD" id="cd06222">
    <property type="entry name" value="RNase_H_like"/>
    <property type="match status" value="1"/>
</dbReference>
<accession>A0A7J6EDJ8</accession>
<comment type="caution">
    <text evidence="2">The sequence shown here is derived from an EMBL/GenBank/DDBJ whole genome shotgun (WGS) entry which is preliminary data.</text>
</comment>
<proteinExistence type="predicted"/>
<protein>
    <recommendedName>
        <fullName evidence="1">RNase H type-1 domain-containing protein</fullName>
    </recommendedName>
</protein>
<keyword evidence="3" id="KW-1185">Reference proteome</keyword>
<name>A0A7J6EDJ8_CANSA</name>
<dbReference type="Pfam" id="PF13456">
    <property type="entry name" value="RVT_3"/>
    <property type="match status" value="1"/>
</dbReference>
<gene>
    <name evidence="2" type="ORF">G4B88_001071</name>
</gene>
<evidence type="ECO:0000313" key="3">
    <source>
        <dbReference type="Proteomes" id="UP000583929"/>
    </source>
</evidence>
<organism evidence="2 3">
    <name type="scientific">Cannabis sativa</name>
    <name type="common">Hemp</name>
    <name type="synonym">Marijuana</name>
    <dbReference type="NCBI Taxonomy" id="3483"/>
    <lineage>
        <taxon>Eukaryota</taxon>
        <taxon>Viridiplantae</taxon>
        <taxon>Streptophyta</taxon>
        <taxon>Embryophyta</taxon>
        <taxon>Tracheophyta</taxon>
        <taxon>Spermatophyta</taxon>
        <taxon>Magnoliopsida</taxon>
        <taxon>eudicotyledons</taxon>
        <taxon>Gunneridae</taxon>
        <taxon>Pentapetalae</taxon>
        <taxon>rosids</taxon>
        <taxon>fabids</taxon>
        <taxon>Rosales</taxon>
        <taxon>Cannabaceae</taxon>
        <taxon>Cannabis</taxon>
    </lineage>
</organism>
<evidence type="ECO:0000259" key="1">
    <source>
        <dbReference type="Pfam" id="PF13456"/>
    </source>
</evidence>